<dbReference type="InterPro" id="IPR027444">
    <property type="entry name" value="H-NS_C_dom"/>
</dbReference>
<name>A0A6J5DPJ6_9BURK</name>
<accession>A0A6J5DPJ6</accession>
<dbReference type="Gene3D" id="4.10.430.30">
    <property type="match status" value="2"/>
</dbReference>
<evidence type="ECO:0000256" key="4">
    <source>
        <dbReference type="ARBA" id="ARBA00023125"/>
    </source>
</evidence>
<evidence type="ECO:0000313" key="7">
    <source>
        <dbReference type="EMBL" id="CAB3755457.1"/>
    </source>
</evidence>
<evidence type="ECO:0000256" key="3">
    <source>
        <dbReference type="ARBA" id="ARBA00022490"/>
    </source>
</evidence>
<sequence length="179" mass="19249">MATLEAIQSKIAALQAKAGEIASKESVKVIARIHDIMQQHGLTISDIDVHLAGKRRGRPPASDKAATFAAKSKDKLPPKYINRKTGETWSGHARPPSWIAGVKDRTKFLIDGNVASKNGTGEATAKTAHKGVRGAAAKTKGKMPPKYRDPKTGATWSGHARPPAWIKDVKDRSRFLIAG</sequence>
<dbReference type="PANTHER" id="PTHR38097:SF2">
    <property type="entry name" value="DNA-BINDING PROTEIN STPA"/>
    <property type="match status" value="1"/>
</dbReference>
<keyword evidence="3" id="KW-0963">Cytoplasm</keyword>
<protein>
    <recommendedName>
        <fullName evidence="6">DNA-binding protein H-NS-like C-terminal domain-containing protein</fullName>
    </recommendedName>
</protein>
<organism evidence="7 8">
    <name type="scientific">Paraburkholderia humisilvae</name>
    <dbReference type="NCBI Taxonomy" id="627669"/>
    <lineage>
        <taxon>Bacteria</taxon>
        <taxon>Pseudomonadati</taxon>
        <taxon>Pseudomonadota</taxon>
        <taxon>Betaproteobacteria</taxon>
        <taxon>Burkholderiales</taxon>
        <taxon>Burkholderiaceae</taxon>
        <taxon>Paraburkholderia</taxon>
    </lineage>
</organism>
<evidence type="ECO:0000259" key="6">
    <source>
        <dbReference type="SMART" id="SM00528"/>
    </source>
</evidence>
<feature type="domain" description="DNA-binding protein H-NS-like C-terminal" evidence="6">
    <location>
        <begin position="70"/>
        <end position="110"/>
    </location>
</feature>
<evidence type="ECO:0000256" key="2">
    <source>
        <dbReference type="ARBA" id="ARBA00010610"/>
    </source>
</evidence>
<comment type="similarity">
    <text evidence="2">Belongs to the histone-like protein H-NS family.</text>
</comment>
<gene>
    <name evidence="7" type="ORF">LMG29542_02599</name>
</gene>
<keyword evidence="4" id="KW-0238">DNA-binding</keyword>
<dbReference type="PANTHER" id="PTHR38097">
    <property type="match status" value="1"/>
</dbReference>
<evidence type="ECO:0000256" key="5">
    <source>
        <dbReference type="SAM" id="MobiDB-lite"/>
    </source>
</evidence>
<dbReference type="EMBL" id="CADIKH010000010">
    <property type="protein sequence ID" value="CAB3755457.1"/>
    <property type="molecule type" value="Genomic_DNA"/>
</dbReference>
<dbReference type="GO" id="GO:0009295">
    <property type="term" value="C:nucleoid"/>
    <property type="evidence" value="ECO:0007669"/>
    <property type="project" value="UniProtKB-SubCell"/>
</dbReference>
<evidence type="ECO:0000256" key="1">
    <source>
        <dbReference type="ARBA" id="ARBA00004453"/>
    </source>
</evidence>
<dbReference type="RefSeq" id="WP_175226850.1">
    <property type="nucleotide sequence ID" value="NZ_CADIKH010000010.1"/>
</dbReference>
<dbReference type="AlphaFoldDB" id="A0A6J5DPJ6"/>
<evidence type="ECO:0000313" key="8">
    <source>
        <dbReference type="Proteomes" id="UP000494363"/>
    </source>
</evidence>
<feature type="region of interest" description="Disordered" evidence="5">
    <location>
        <begin position="120"/>
        <end position="162"/>
    </location>
</feature>
<dbReference type="Proteomes" id="UP000494363">
    <property type="component" value="Unassembled WGS sequence"/>
</dbReference>
<reference evidence="7 8" key="1">
    <citation type="submission" date="2020-04" db="EMBL/GenBank/DDBJ databases">
        <authorList>
            <person name="De Canck E."/>
        </authorList>
    </citation>
    <scope>NUCLEOTIDE SEQUENCE [LARGE SCALE GENOMIC DNA]</scope>
    <source>
        <strain evidence="7 8">LMG 29542</strain>
    </source>
</reference>
<dbReference type="SUPFAM" id="SSF81273">
    <property type="entry name" value="H-NS histone-like proteins"/>
    <property type="match status" value="2"/>
</dbReference>
<comment type="subcellular location">
    <subcellularLocation>
        <location evidence="1">Cytoplasm</location>
        <location evidence="1">Nucleoid</location>
    </subcellularLocation>
</comment>
<feature type="domain" description="DNA-binding protein H-NS-like C-terminal" evidence="6">
    <location>
        <begin position="137"/>
        <end position="177"/>
    </location>
</feature>
<dbReference type="SMART" id="SM00528">
    <property type="entry name" value="HNS"/>
    <property type="match status" value="2"/>
</dbReference>
<keyword evidence="8" id="KW-1185">Reference proteome</keyword>
<dbReference type="Pfam" id="PF00816">
    <property type="entry name" value="Histone_HNS"/>
    <property type="match status" value="2"/>
</dbReference>
<dbReference type="GO" id="GO:0003677">
    <property type="term" value="F:DNA binding"/>
    <property type="evidence" value="ECO:0007669"/>
    <property type="project" value="UniProtKB-KW"/>
</dbReference>
<proteinExistence type="inferred from homology"/>